<evidence type="ECO:0000313" key="4">
    <source>
        <dbReference type="Proteomes" id="UP000280228"/>
    </source>
</evidence>
<evidence type="ECO:0000313" key="2">
    <source>
        <dbReference type="EMBL" id="RUO17328.1"/>
    </source>
</evidence>
<evidence type="ECO:0000313" key="1">
    <source>
        <dbReference type="EMBL" id="AZQ94213.1"/>
    </source>
</evidence>
<organism evidence="1 4">
    <name type="scientific">Moraxella catarrhalis</name>
    <name type="common">Branhamella catarrhalis</name>
    <dbReference type="NCBI Taxonomy" id="480"/>
    <lineage>
        <taxon>Bacteria</taxon>
        <taxon>Pseudomonadati</taxon>
        <taxon>Pseudomonadota</taxon>
        <taxon>Gammaproteobacteria</taxon>
        <taxon>Moraxellales</taxon>
        <taxon>Moraxellaceae</taxon>
        <taxon>Moraxella</taxon>
    </lineage>
</organism>
<protein>
    <submittedName>
        <fullName evidence="1">Uncharacterized protein</fullName>
    </submittedName>
</protein>
<dbReference type="EMBL" id="RYER01000005">
    <property type="protein sequence ID" value="RUO17328.1"/>
    <property type="molecule type" value="Genomic_DNA"/>
</dbReference>
<dbReference type="AlphaFoldDB" id="A0A3S9QI41"/>
<keyword evidence="3" id="KW-1185">Reference proteome</keyword>
<dbReference type="Proteomes" id="UP000268436">
    <property type="component" value="Unassembled WGS sequence"/>
</dbReference>
<reference evidence="3 4" key="1">
    <citation type="submission" date="2018-12" db="EMBL/GenBank/DDBJ databases">
        <title>Persistence of Moraxella catarrhalis in Chronic Obstructive Pulmonary Disease and Regulation of the Hag/MID Adhesin.</title>
        <authorList>
            <person name="Murphy T."/>
            <person name="Zhao X."/>
            <person name="Vyas G."/>
            <person name="Aluvathingal J."/>
            <person name="Nadendla S."/>
            <person name="Tallon L."/>
            <person name="Tettelin H."/>
        </authorList>
    </citation>
    <scope>NUCLEOTIDE SEQUENCE [LARGE SCALE GENOMIC DNA]</scope>
    <source>
        <strain evidence="2 3">173P27B1</strain>
        <strain evidence="1 4">46P58B1</strain>
    </source>
</reference>
<dbReference type="Proteomes" id="UP000280228">
    <property type="component" value="Chromosome"/>
</dbReference>
<gene>
    <name evidence="1" type="ORF">EJK53_1355</name>
    <name evidence="2" type="ORF">EJK54_2112</name>
</gene>
<evidence type="ECO:0000313" key="3">
    <source>
        <dbReference type="Proteomes" id="UP000268436"/>
    </source>
</evidence>
<proteinExistence type="predicted"/>
<accession>A0A3S9QI41</accession>
<name>A0A3S9QI41_MORCA</name>
<dbReference type="EMBL" id="CP034662">
    <property type="protein sequence ID" value="AZQ94213.1"/>
    <property type="molecule type" value="Genomic_DNA"/>
</dbReference>
<sequence length="46" mass="5442">MKRMAVRQGLNQLQSAKIYHNKKNPYNQETVRKIIDLPTHYLMGLT</sequence>